<evidence type="ECO:0000313" key="2">
    <source>
        <dbReference type="Proteomes" id="UP000295382"/>
    </source>
</evidence>
<dbReference type="AlphaFoldDB" id="A0A4R3HZ26"/>
<dbReference type="OrthoDB" id="6592844at2"/>
<dbReference type="InterPro" id="IPR018755">
    <property type="entry name" value="Phage_Mu_Gp48"/>
</dbReference>
<reference evidence="1 2" key="1">
    <citation type="submission" date="2019-03" db="EMBL/GenBank/DDBJ databases">
        <title>Genomic Encyclopedia of Type Strains, Phase IV (KMG-IV): sequencing the most valuable type-strain genomes for metagenomic binning, comparative biology and taxonomic classification.</title>
        <authorList>
            <person name="Goeker M."/>
        </authorList>
    </citation>
    <scope>NUCLEOTIDE SEQUENCE [LARGE SCALE GENOMIC DNA]</scope>
    <source>
        <strain evidence="1 2">DSM 7445</strain>
    </source>
</reference>
<dbReference type="EMBL" id="SLZQ01000004">
    <property type="protein sequence ID" value="TCS37495.1"/>
    <property type="molecule type" value="Genomic_DNA"/>
</dbReference>
<dbReference type="Proteomes" id="UP000295382">
    <property type="component" value="Unassembled WGS sequence"/>
</dbReference>
<evidence type="ECO:0000313" key="1">
    <source>
        <dbReference type="EMBL" id="TCS37495.1"/>
    </source>
</evidence>
<sequence length="196" mass="22023">MELTREDYQRLLLQLLPEGPIWPRDLDTVIAKVLGALSDSLVRVDRRAADVMGEIDPRQTRELLVDWERNFGLPDGCMSDTPTGDERRLRLHQKVAWQGGQSKAFFIGLLEALGYPGCTITEYRRMTVNSKCDAAINQGGWCYAWRVNVPLTVNVKVMTCNSSCDAPLARWGDPGLMCVLSQHKPAHTILYISYGV</sequence>
<dbReference type="Pfam" id="PF10076">
    <property type="entry name" value="Phage_Mu_Gp48"/>
    <property type="match status" value="1"/>
</dbReference>
<proteinExistence type="predicted"/>
<organism evidence="1 2">
    <name type="scientific">Paucimonas lemoignei</name>
    <name type="common">Pseudomonas lemoignei</name>
    <dbReference type="NCBI Taxonomy" id="29443"/>
    <lineage>
        <taxon>Bacteria</taxon>
        <taxon>Pseudomonadati</taxon>
        <taxon>Pseudomonadota</taxon>
        <taxon>Betaproteobacteria</taxon>
        <taxon>Burkholderiales</taxon>
        <taxon>Burkholderiaceae</taxon>
        <taxon>Paucimonas</taxon>
    </lineage>
</organism>
<protein>
    <submittedName>
        <fullName evidence="1">Uncharacterized protein YmfQ (DUF2313 family)</fullName>
    </submittedName>
</protein>
<name>A0A4R3HZ26_PAULE</name>
<comment type="caution">
    <text evidence="1">The sequence shown here is derived from an EMBL/GenBank/DDBJ whole genome shotgun (WGS) entry which is preliminary data.</text>
</comment>
<keyword evidence="2" id="KW-1185">Reference proteome</keyword>
<accession>A0A4R3HZ26</accession>
<dbReference type="RefSeq" id="WP_132258432.1">
    <property type="nucleotide sequence ID" value="NZ_SLZQ01000004.1"/>
</dbReference>
<gene>
    <name evidence="1" type="ORF">EDC30_104299</name>
</gene>